<dbReference type="EMBL" id="OX597819">
    <property type="protein sequence ID" value="CAI9725021.1"/>
    <property type="molecule type" value="Genomic_DNA"/>
</dbReference>
<feature type="compositionally biased region" description="Gly residues" evidence="4">
    <location>
        <begin position="264"/>
        <end position="284"/>
    </location>
</feature>
<dbReference type="FunFam" id="3.30.70.330:FF:000040">
    <property type="entry name" value="Heterogeneous nuclear ribonucleoprotein A2/B1"/>
    <property type="match status" value="1"/>
</dbReference>
<dbReference type="SUPFAM" id="SSF54928">
    <property type="entry name" value="RNA-binding domain, RBD"/>
    <property type="match status" value="2"/>
</dbReference>
<organism evidence="6 7">
    <name type="scientific">Octopus vulgaris</name>
    <name type="common">Common octopus</name>
    <dbReference type="NCBI Taxonomy" id="6645"/>
    <lineage>
        <taxon>Eukaryota</taxon>
        <taxon>Metazoa</taxon>
        <taxon>Spiralia</taxon>
        <taxon>Lophotrochozoa</taxon>
        <taxon>Mollusca</taxon>
        <taxon>Cephalopoda</taxon>
        <taxon>Coleoidea</taxon>
        <taxon>Octopodiformes</taxon>
        <taxon>Octopoda</taxon>
        <taxon>Incirrata</taxon>
        <taxon>Octopodidae</taxon>
        <taxon>Octopus</taxon>
    </lineage>
</organism>
<feature type="domain" description="RRM" evidence="5">
    <location>
        <begin position="141"/>
        <end position="218"/>
    </location>
</feature>
<dbReference type="InterPro" id="IPR035979">
    <property type="entry name" value="RBD_domain_sf"/>
</dbReference>
<dbReference type="Gene3D" id="3.30.70.330">
    <property type="match status" value="2"/>
</dbReference>
<evidence type="ECO:0000313" key="6">
    <source>
        <dbReference type="EMBL" id="CAI9725021.1"/>
    </source>
</evidence>
<evidence type="ECO:0000256" key="2">
    <source>
        <dbReference type="ARBA" id="ARBA00022884"/>
    </source>
</evidence>
<evidence type="ECO:0000256" key="3">
    <source>
        <dbReference type="PROSITE-ProRule" id="PRU00176"/>
    </source>
</evidence>
<evidence type="ECO:0000259" key="5">
    <source>
        <dbReference type="PROSITE" id="PS50102"/>
    </source>
</evidence>
<proteinExistence type="predicted"/>
<dbReference type="GO" id="GO:0000398">
    <property type="term" value="P:mRNA splicing, via spliceosome"/>
    <property type="evidence" value="ECO:0007669"/>
    <property type="project" value="TreeGrafter"/>
</dbReference>
<dbReference type="Proteomes" id="UP001162480">
    <property type="component" value="Chromosome 6"/>
</dbReference>
<evidence type="ECO:0000313" key="7">
    <source>
        <dbReference type="Proteomes" id="UP001162480"/>
    </source>
</evidence>
<dbReference type="InterPro" id="IPR000504">
    <property type="entry name" value="RRM_dom"/>
</dbReference>
<evidence type="ECO:0000256" key="4">
    <source>
        <dbReference type="SAM" id="MobiDB-lite"/>
    </source>
</evidence>
<protein>
    <submittedName>
        <fullName evidence="6">Nuclear ribonucleoprotein A3 isoform X5</fullName>
    </submittedName>
</protein>
<dbReference type="SMART" id="SM00360">
    <property type="entry name" value="RRM"/>
    <property type="match status" value="2"/>
</dbReference>
<dbReference type="PROSITE" id="PS50102">
    <property type="entry name" value="RRM"/>
    <property type="match status" value="2"/>
</dbReference>
<feature type="region of interest" description="Disordered" evidence="4">
    <location>
        <begin position="254"/>
        <end position="284"/>
    </location>
</feature>
<feature type="domain" description="RRM" evidence="5">
    <location>
        <begin position="53"/>
        <end position="136"/>
    </location>
</feature>
<gene>
    <name evidence="6" type="ORF">OCTVUL_1B008741</name>
</gene>
<keyword evidence="6" id="KW-0687">Ribonucleoprotein</keyword>
<dbReference type="PANTHER" id="PTHR48026:SF14">
    <property type="entry name" value="HETEROGENEOUS NUCLEAR RIBONUCLEOPROTEIN A1"/>
    <property type="match status" value="1"/>
</dbReference>
<keyword evidence="7" id="KW-1185">Reference proteome</keyword>
<name>A0AA36B0J2_OCTVU</name>
<dbReference type="GO" id="GO:0003730">
    <property type="term" value="F:mRNA 3'-UTR binding"/>
    <property type="evidence" value="ECO:0007669"/>
    <property type="project" value="TreeGrafter"/>
</dbReference>
<keyword evidence="2 3" id="KW-0694">RNA-binding</keyword>
<dbReference type="Pfam" id="PF00076">
    <property type="entry name" value="RRM_1"/>
    <property type="match status" value="2"/>
</dbReference>
<dbReference type="InterPro" id="IPR012677">
    <property type="entry name" value="Nucleotide-bd_a/b_plait_sf"/>
</dbReference>
<dbReference type="AlphaFoldDB" id="A0AA36B0J2"/>
<accession>A0AA36B0J2</accession>
<dbReference type="PANTHER" id="PTHR48026">
    <property type="entry name" value="HOMOLOGOUS TO DROSOPHILA SQD (SQUID) PROTEIN"/>
    <property type="match status" value="1"/>
</dbReference>
<feature type="compositionally biased region" description="Pro residues" evidence="4">
    <location>
        <begin position="254"/>
        <end position="263"/>
    </location>
</feature>
<dbReference type="GO" id="GO:0071013">
    <property type="term" value="C:catalytic step 2 spliceosome"/>
    <property type="evidence" value="ECO:0007669"/>
    <property type="project" value="TreeGrafter"/>
</dbReference>
<evidence type="ECO:0000256" key="1">
    <source>
        <dbReference type="ARBA" id="ARBA00022737"/>
    </source>
</evidence>
<sequence length="347" mass="37987">MTLFIKPILMLEIGTLPPPTEILLIVPIYFFVFFALQSRGRYRESDSDSEKFCKLFIGGLSYSTNEESMKEYFEPWGDVVDCVVMRDPNTKKSRGFGFITYKTEEQVDKAQCNRPHNIDNKEVETKRAMPRNETDSQITVKKLFVGGIKEDTTEDDIREFFTCKGKIESIDMITDKGTGKKRGFCFITFEDYDTVDKLVLRKYYEFKGKRIEVKKALSRAEMNHNKQANMNQMSGPMGPMGPGPHMGPMGPMGPGPHMGPPGPHGRGNRGGMGGGRGPGNWGGRGGHPGYGGGYGYQGNYGGGHGGYGNQHGYGGCGQGGWNQGGGYETFGGGYGGGGGNYGGGYRR</sequence>
<keyword evidence="1" id="KW-0677">Repeat</keyword>
<reference evidence="6" key="1">
    <citation type="submission" date="2023-08" db="EMBL/GenBank/DDBJ databases">
        <authorList>
            <person name="Alioto T."/>
            <person name="Alioto T."/>
            <person name="Gomez Garrido J."/>
        </authorList>
    </citation>
    <scope>NUCLEOTIDE SEQUENCE</scope>
</reference>